<dbReference type="AlphaFoldDB" id="A0A916XAM2"/>
<reference evidence="1" key="1">
    <citation type="journal article" date="2014" name="Int. J. Syst. Evol. Microbiol.">
        <title>Complete genome sequence of Corynebacterium casei LMG S-19264T (=DSM 44701T), isolated from a smear-ripened cheese.</title>
        <authorList>
            <consortium name="US DOE Joint Genome Institute (JGI-PGF)"/>
            <person name="Walter F."/>
            <person name="Albersmeier A."/>
            <person name="Kalinowski J."/>
            <person name="Ruckert C."/>
        </authorList>
    </citation>
    <scope>NUCLEOTIDE SEQUENCE</scope>
    <source>
        <strain evidence="1">CGMCC 1.10998</strain>
    </source>
</reference>
<reference evidence="1" key="2">
    <citation type="submission" date="2020-09" db="EMBL/GenBank/DDBJ databases">
        <authorList>
            <person name="Sun Q."/>
            <person name="Zhou Y."/>
        </authorList>
    </citation>
    <scope>NUCLEOTIDE SEQUENCE</scope>
    <source>
        <strain evidence="1">CGMCC 1.10998</strain>
    </source>
</reference>
<accession>A0A916XAM2</accession>
<proteinExistence type="predicted"/>
<organism evidence="1 2">
    <name type="scientific">Undibacterium terreum</name>
    <dbReference type="NCBI Taxonomy" id="1224302"/>
    <lineage>
        <taxon>Bacteria</taxon>
        <taxon>Pseudomonadati</taxon>
        <taxon>Pseudomonadota</taxon>
        <taxon>Betaproteobacteria</taxon>
        <taxon>Burkholderiales</taxon>
        <taxon>Oxalobacteraceae</taxon>
        <taxon>Undibacterium</taxon>
    </lineage>
</organism>
<protein>
    <submittedName>
        <fullName evidence="1">Uncharacterized protein</fullName>
    </submittedName>
</protein>
<dbReference type="Proteomes" id="UP000637423">
    <property type="component" value="Unassembled WGS sequence"/>
</dbReference>
<dbReference type="EMBL" id="BMED01000001">
    <property type="protein sequence ID" value="GGC59969.1"/>
    <property type="molecule type" value="Genomic_DNA"/>
</dbReference>
<gene>
    <name evidence="1" type="ORF">GCM10011396_03580</name>
</gene>
<name>A0A916XAM2_9BURK</name>
<sequence>MNKLKFAAVAGVVGLIAALAGCGGFVYTTVGGSVTGLTSTDSTITNTLVLRNDANYTQTLSADGTFAFNVASDASYTISVLTQPTTVFCTVANGTGHMTGSGSVTNVKVTCVPSVQVGGTLNGMNTGASMTLENNINNTDTTLQDSKTLSVNGVFTFPKYMPTGKPYDFSVYIQPVAQNCTITNGTGVADNTKPVGSFANIASVNCVQAVPVSVALSGLAAGGTIVFQNNGDTNSINMITQTINGNFTFNQSMVEGQAYNVTVGTQPAGQICTVTNGSGIAHLANPAGASNIPVTCVNK</sequence>
<dbReference type="PROSITE" id="PS51257">
    <property type="entry name" value="PROKAR_LIPOPROTEIN"/>
    <property type="match status" value="1"/>
</dbReference>
<evidence type="ECO:0000313" key="1">
    <source>
        <dbReference type="EMBL" id="GGC59969.1"/>
    </source>
</evidence>
<keyword evidence="2" id="KW-1185">Reference proteome</keyword>
<dbReference type="RefSeq" id="WP_188564277.1">
    <property type="nucleotide sequence ID" value="NZ_BMED01000001.1"/>
</dbReference>
<comment type="caution">
    <text evidence="1">The sequence shown here is derived from an EMBL/GenBank/DDBJ whole genome shotgun (WGS) entry which is preliminary data.</text>
</comment>
<evidence type="ECO:0000313" key="2">
    <source>
        <dbReference type="Proteomes" id="UP000637423"/>
    </source>
</evidence>